<accession>A0AAE0XNE7</accession>
<keyword evidence="3" id="KW-1185">Reference proteome</keyword>
<evidence type="ECO:0000313" key="2">
    <source>
        <dbReference type="EMBL" id="KAK3696437.1"/>
    </source>
</evidence>
<reference evidence="2" key="1">
    <citation type="journal article" date="2023" name="G3 (Bethesda)">
        <title>A reference genome for the long-term kleptoplast-retaining sea slug Elysia crispata morphotype clarki.</title>
        <authorList>
            <person name="Eastman K.E."/>
            <person name="Pendleton A.L."/>
            <person name="Shaikh M.A."/>
            <person name="Suttiyut T."/>
            <person name="Ogas R."/>
            <person name="Tomko P."/>
            <person name="Gavelis G."/>
            <person name="Widhalm J.R."/>
            <person name="Wisecaver J.H."/>
        </authorList>
    </citation>
    <scope>NUCLEOTIDE SEQUENCE</scope>
    <source>
        <strain evidence="2">ECLA1</strain>
    </source>
</reference>
<dbReference type="Proteomes" id="UP001283361">
    <property type="component" value="Unassembled WGS sequence"/>
</dbReference>
<dbReference type="AlphaFoldDB" id="A0AAE0XNE7"/>
<proteinExistence type="predicted"/>
<feature type="region of interest" description="Disordered" evidence="1">
    <location>
        <begin position="1"/>
        <end position="20"/>
    </location>
</feature>
<name>A0AAE0XNE7_9GAST</name>
<evidence type="ECO:0000313" key="3">
    <source>
        <dbReference type="Proteomes" id="UP001283361"/>
    </source>
</evidence>
<protein>
    <submittedName>
        <fullName evidence="2">Uncharacterized protein</fullName>
    </submittedName>
</protein>
<organism evidence="2 3">
    <name type="scientific">Elysia crispata</name>
    <name type="common">lettuce slug</name>
    <dbReference type="NCBI Taxonomy" id="231223"/>
    <lineage>
        <taxon>Eukaryota</taxon>
        <taxon>Metazoa</taxon>
        <taxon>Spiralia</taxon>
        <taxon>Lophotrochozoa</taxon>
        <taxon>Mollusca</taxon>
        <taxon>Gastropoda</taxon>
        <taxon>Heterobranchia</taxon>
        <taxon>Euthyneura</taxon>
        <taxon>Panpulmonata</taxon>
        <taxon>Sacoglossa</taxon>
        <taxon>Placobranchoidea</taxon>
        <taxon>Plakobranchidae</taxon>
        <taxon>Elysia</taxon>
    </lineage>
</organism>
<gene>
    <name evidence="2" type="ORF">RRG08_021452</name>
</gene>
<sequence length="544" mass="60442">MPFHDNQQSGASLGSSCQPQSLHMENSMSLCPEQEVLRFPRCHKTTSATRTRATKRGKANMLGVYFLVGLVLTYVNGCETRTIEILEPVRSTGDEVALIFTSGDSMKGDNYRKTAQAIQAASELRVWVALNARHSRSYAGLYRMSAPPEDAVSALKKAGMISDNFVGVSHGVESEFLVEGAKNSELKAIILMGSFLQRAVKLKDYPLPVLTLAAELDGVARVTRVVEEFAKLKEDILESFSNLYRTPVLLLEGVNHRQFASEPMPKSIQQYDLAPDVTEDEAHRMIGEYVNDFLTTTFSSSPYQVDNALKDLEKAFSKSIDKFQPFLDIKALDFNGNISQWTILAQKHIADEFAKQIQVSNDVQRYFEFHGSQPSITIGSDSVTVNTKSLQHISSLQAYFARQSPEQIDMKLKSKNAIWEALAAQGNATHVGGPQTSLKSEPATCKSLHELALEVAMNHSSKKAQDRYKTRGRPIIFEEDNATGSPLMWYLGVLSVSKNKQNVRVTSPAFTTPIASGPNSGMLYCKLLSPYYLMEWINIDSLKR</sequence>
<comment type="caution">
    <text evidence="2">The sequence shown here is derived from an EMBL/GenBank/DDBJ whole genome shotgun (WGS) entry which is preliminary data.</text>
</comment>
<dbReference type="EMBL" id="JAWDGP010008045">
    <property type="protein sequence ID" value="KAK3696437.1"/>
    <property type="molecule type" value="Genomic_DNA"/>
</dbReference>
<evidence type="ECO:0000256" key="1">
    <source>
        <dbReference type="SAM" id="MobiDB-lite"/>
    </source>
</evidence>